<dbReference type="OrthoDB" id="9810148at2"/>
<keyword evidence="1" id="KW-0548">Nucleotidyltransferase</keyword>
<dbReference type="GO" id="GO:0003887">
    <property type="term" value="F:DNA-directed DNA polymerase activity"/>
    <property type="evidence" value="ECO:0007669"/>
    <property type="project" value="UniProtKB-EC"/>
</dbReference>
<organism evidence="1 2">
    <name type="scientific">Exobacillus caeni</name>
    <dbReference type="NCBI Taxonomy" id="2574798"/>
    <lineage>
        <taxon>Bacteria</taxon>
        <taxon>Bacillati</taxon>
        <taxon>Bacillota</taxon>
        <taxon>Bacilli</taxon>
        <taxon>Bacillales</taxon>
        <taxon>Guptibacillaceae</taxon>
        <taxon>Exobacillus</taxon>
    </lineage>
</organism>
<reference evidence="1 2" key="1">
    <citation type="submission" date="2019-04" db="EMBL/GenBank/DDBJ databases">
        <title>Bacillus caeni sp. nov., a bacterium isolated from mangrove sediment.</title>
        <authorList>
            <person name="Huang H."/>
            <person name="Mo K."/>
            <person name="Hu Y."/>
        </authorList>
    </citation>
    <scope>NUCLEOTIDE SEQUENCE [LARGE SCALE GENOMIC DNA]</scope>
    <source>
        <strain evidence="1 2">HB172195</strain>
    </source>
</reference>
<dbReference type="PANTHER" id="PTHR11669:SF8">
    <property type="entry name" value="DNA POLYMERASE III SUBUNIT DELTA"/>
    <property type="match status" value="1"/>
</dbReference>
<dbReference type="AlphaFoldDB" id="A0A5R9EV42"/>
<sequence>MASWKELREKQPNVVKMLTNSFAKDRISHAYLFEGGAGTGKKEAAIQLAKTYFCQHTDGIEPCLTCKDCKRIDSRNHPDVFFVEPDGQSIKIQQIRQLQKEFSYLGLESKKKVYILEHADRMTNQAANSLLKFLEEPGKMTIAVLLTEQVQHILSTIYSRCQVLSFRPLSSMNLLERLKEQNVENRLARLASALTNDMTEALELSESEWFAQARSIVLQLTEELKDRPHQALISIHDKWLSHFKEKDQIDLGLNLLLFWYKDLLLTQIQDEQNIVYLDQRDILERYALQLTKKRISDNMLAILEAKRRLAANTNPQFVMEKLVLRLREG</sequence>
<dbReference type="InterPro" id="IPR004622">
    <property type="entry name" value="DNA_pol_HolB"/>
</dbReference>
<name>A0A5R9EV42_9BACL</name>
<dbReference type="EMBL" id="SWLG01000029">
    <property type="protein sequence ID" value="TLS35092.1"/>
    <property type="molecule type" value="Genomic_DNA"/>
</dbReference>
<keyword evidence="2" id="KW-1185">Reference proteome</keyword>
<dbReference type="InterPro" id="IPR027417">
    <property type="entry name" value="P-loop_NTPase"/>
</dbReference>
<dbReference type="NCBIfam" id="TIGR00678">
    <property type="entry name" value="holB"/>
    <property type="match status" value="1"/>
</dbReference>
<dbReference type="GO" id="GO:0006261">
    <property type="term" value="P:DNA-templated DNA replication"/>
    <property type="evidence" value="ECO:0007669"/>
    <property type="project" value="TreeGrafter"/>
</dbReference>
<protein>
    <submittedName>
        <fullName evidence="1">DNA polymerase III subunit delta</fullName>
        <ecNumber evidence="1">2.7.7.7</ecNumber>
    </submittedName>
</protein>
<dbReference type="InterPro" id="IPR050238">
    <property type="entry name" value="DNA_Rep/Repair_Clamp_Loader"/>
</dbReference>
<comment type="caution">
    <text evidence="1">The sequence shown here is derived from an EMBL/GenBank/DDBJ whole genome shotgun (WGS) entry which is preliminary data.</text>
</comment>
<dbReference type="Proteomes" id="UP000308230">
    <property type="component" value="Unassembled WGS sequence"/>
</dbReference>
<proteinExistence type="predicted"/>
<dbReference type="GO" id="GO:0008408">
    <property type="term" value="F:3'-5' exonuclease activity"/>
    <property type="evidence" value="ECO:0007669"/>
    <property type="project" value="InterPro"/>
</dbReference>
<dbReference type="NCBIfam" id="NF005972">
    <property type="entry name" value="PRK08058.1"/>
    <property type="match status" value="1"/>
</dbReference>
<dbReference type="FunFam" id="3.40.50.300:FF:001255">
    <property type="entry name" value="DNA polymerase III subunit delta"/>
    <property type="match status" value="1"/>
</dbReference>
<gene>
    <name evidence="1" type="primary">holB</name>
    <name evidence="1" type="ORF">FCL54_22155</name>
</gene>
<dbReference type="Pfam" id="PF13177">
    <property type="entry name" value="DNA_pol3_delta2"/>
    <property type="match status" value="1"/>
</dbReference>
<dbReference type="PANTHER" id="PTHR11669">
    <property type="entry name" value="REPLICATION FACTOR C / DNA POLYMERASE III GAMMA-TAU SUBUNIT"/>
    <property type="match status" value="1"/>
</dbReference>
<dbReference type="SUPFAM" id="SSF52540">
    <property type="entry name" value="P-loop containing nucleoside triphosphate hydrolases"/>
    <property type="match status" value="1"/>
</dbReference>
<keyword evidence="1" id="KW-0808">Transferase</keyword>
<dbReference type="Gene3D" id="3.40.50.300">
    <property type="entry name" value="P-loop containing nucleotide triphosphate hydrolases"/>
    <property type="match status" value="1"/>
</dbReference>
<dbReference type="RefSeq" id="WP_138129454.1">
    <property type="nucleotide sequence ID" value="NZ_SWLG01000029.1"/>
</dbReference>
<accession>A0A5R9EV42</accession>
<evidence type="ECO:0000313" key="1">
    <source>
        <dbReference type="EMBL" id="TLS35092.1"/>
    </source>
</evidence>
<dbReference type="EC" id="2.7.7.7" evidence="1"/>
<evidence type="ECO:0000313" key="2">
    <source>
        <dbReference type="Proteomes" id="UP000308230"/>
    </source>
</evidence>